<evidence type="ECO:0000313" key="11">
    <source>
        <dbReference type="EMBL" id="QMW24450.1"/>
    </source>
</evidence>
<dbReference type="PANTHER" id="PTHR40088:SF1">
    <property type="entry name" value="PECTATE LYASE PEL9"/>
    <property type="match status" value="1"/>
</dbReference>
<feature type="chain" id="PRO_5028976399" evidence="10">
    <location>
        <begin position="26"/>
        <end position="558"/>
    </location>
</feature>
<evidence type="ECO:0000313" key="12">
    <source>
        <dbReference type="Proteomes" id="UP000515292"/>
    </source>
</evidence>
<feature type="signal peptide" evidence="10">
    <location>
        <begin position="1"/>
        <end position="25"/>
    </location>
</feature>
<keyword evidence="6" id="KW-0106">Calcium</keyword>
<dbReference type="InterPro" id="IPR011050">
    <property type="entry name" value="Pectin_lyase_fold/virulence"/>
</dbReference>
<dbReference type="SUPFAM" id="SSF51126">
    <property type="entry name" value="Pectin lyase-like"/>
    <property type="match status" value="1"/>
</dbReference>
<dbReference type="AlphaFoldDB" id="A0A7G5IM58"/>
<accession>A0A7G5IM58</accession>
<comment type="similarity">
    <text evidence="8">Belongs to the polysaccharide lyase 9 family.</text>
</comment>
<evidence type="ECO:0000256" key="2">
    <source>
        <dbReference type="ARBA" id="ARBA00004613"/>
    </source>
</evidence>
<evidence type="ECO:0000256" key="6">
    <source>
        <dbReference type="ARBA" id="ARBA00022837"/>
    </source>
</evidence>
<dbReference type="PANTHER" id="PTHR40088">
    <property type="entry name" value="PECTATE LYASE (EUROFUNG)"/>
    <property type="match status" value="1"/>
</dbReference>
<dbReference type="Proteomes" id="UP000515292">
    <property type="component" value="Chromosome"/>
</dbReference>
<dbReference type="InterPro" id="IPR006626">
    <property type="entry name" value="PbH1"/>
</dbReference>
<protein>
    <submittedName>
        <fullName evidence="11">Right-handed parallel beta-helix repeat-containing protein</fullName>
    </submittedName>
</protein>
<dbReference type="InterPro" id="IPR012334">
    <property type="entry name" value="Pectin_lyas_fold"/>
</dbReference>
<sequence>MPRGSRHIVRALAMAAVPVLAPAFAAAPPAPPAVAQDGPTSLNGNVFDVRIDEVVTGSIGAKSRTGAPLRYAIGVRPIHGTVTIPDPGADRFIYTPARGRVGSDRFGITATDGRGTTQTKVIVNTNYAATHRTWYVDAATGNDGNDGASETRAFATIAAAHAVTRPGDTVLIKNGTYTERGNEGVVHITRSGAPGAMITYKAFPGHRPVLTAKTAWNHVLITASYIRVEGLEIAGNAANVDIADSNRVYERFLKPETRTWGPETSFVNTNGIGIRPPNQNDPLFDRITPRFIEIVDNHIHHVPGGGIATDQADHILIANNRVHDTAYRSIFANSGISIFHPQDTGADTGTYKNIVIGNIAWRNRVEVKWFQFQRLSDGNGIIVDDTMNRQIKGSPYNGRTLVANNIVFENGGAGIQAFSSTNVDIFHNTAWHNTTTPELDWGQILARTSINIRILNNIIVAADGERVNEDDRNQAVTYDHNIYFGGRKPDAMGPNDCIIDPMLVAPGRKDFALQPGSPAIDSGYPLKSVTTDILGRTRPLGAGPDIGAFETKPRQATP</sequence>
<evidence type="ECO:0000256" key="7">
    <source>
        <dbReference type="ARBA" id="ARBA00023239"/>
    </source>
</evidence>
<organism evidence="11 12">
    <name type="scientific">Sandaracinobacteroides saxicola</name>
    <dbReference type="NCBI Taxonomy" id="2759707"/>
    <lineage>
        <taxon>Bacteria</taxon>
        <taxon>Pseudomonadati</taxon>
        <taxon>Pseudomonadota</taxon>
        <taxon>Alphaproteobacteria</taxon>
        <taxon>Sphingomonadales</taxon>
        <taxon>Sphingosinicellaceae</taxon>
        <taxon>Sandaracinobacteroides</taxon>
    </lineage>
</organism>
<evidence type="ECO:0000256" key="1">
    <source>
        <dbReference type="ARBA" id="ARBA00001913"/>
    </source>
</evidence>
<dbReference type="GO" id="GO:0016837">
    <property type="term" value="F:carbon-oxygen lyase activity, acting on polysaccharides"/>
    <property type="evidence" value="ECO:0007669"/>
    <property type="project" value="TreeGrafter"/>
</dbReference>
<keyword evidence="12" id="KW-1185">Reference proteome</keyword>
<evidence type="ECO:0000256" key="5">
    <source>
        <dbReference type="ARBA" id="ARBA00022729"/>
    </source>
</evidence>
<keyword evidence="3" id="KW-0964">Secreted</keyword>
<evidence type="ECO:0000256" key="10">
    <source>
        <dbReference type="SAM" id="SignalP"/>
    </source>
</evidence>
<comment type="cofactor">
    <cofactor evidence="1">
        <name>Ca(2+)</name>
        <dbReference type="ChEBI" id="CHEBI:29108"/>
    </cofactor>
</comment>
<dbReference type="Gene3D" id="2.160.20.10">
    <property type="entry name" value="Single-stranded right-handed beta-helix, Pectin lyase-like"/>
    <property type="match status" value="1"/>
</dbReference>
<dbReference type="EMBL" id="CP059851">
    <property type="protein sequence ID" value="QMW24450.1"/>
    <property type="molecule type" value="Genomic_DNA"/>
</dbReference>
<evidence type="ECO:0000256" key="8">
    <source>
        <dbReference type="ARBA" id="ARBA00038263"/>
    </source>
</evidence>
<evidence type="ECO:0000256" key="3">
    <source>
        <dbReference type="ARBA" id="ARBA00022525"/>
    </source>
</evidence>
<dbReference type="Gene3D" id="2.60.40.3440">
    <property type="match status" value="1"/>
</dbReference>
<name>A0A7G5IM58_9SPHN</name>
<evidence type="ECO:0000256" key="4">
    <source>
        <dbReference type="ARBA" id="ARBA00022723"/>
    </source>
</evidence>
<keyword evidence="5 10" id="KW-0732">Signal</keyword>
<dbReference type="NCBIfam" id="NF041518">
    <property type="entry name" value="choice_anch_Q"/>
    <property type="match status" value="1"/>
</dbReference>
<dbReference type="GO" id="GO:0046872">
    <property type="term" value="F:metal ion binding"/>
    <property type="evidence" value="ECO:0007669"/>
    <property type="project" value="UniProtKB-KW"/>
</dbReference>
<dbReference type="Pfam" id="PF17963">
    <property type="entry name" value="Big_9"/>
    <property type="match status" value="1"/>
</dbReference>
<keyword evidence="4" id="KW-0479">Metal-binding</keyword>
<dbReference type="InterPro" id="IPR052052">
    <property type="entry name" value="Polysaccharide_Lyase_9"/>
</dbReference>
<evidence type="ECO:0000256" key="9">
    <source>
        <dbReference type="SAM" id="MobiDB-lite"/>
    </source>
</evidence>
<comment type="subcellular location">
    <subcellularLocation>
        <location evidence="2">Secreted</location>
    </subcellularLocation>
</comment>
<reference evidence="11 12" key="1">
    <citation type="submission" date="2020-07" db="EMBL/GenBank/DDBJ databases">
        <title>Complete genome sequence for Sandaracinobacter sp. M6.</title>
        <authorList>
            <person name="Tang Y."/>
            <person name="Liu Q."/>
            <person name="Guo Z."/>
            <person name="Lei P."/>
            <person name="Huang B."/>
        </authorList>
    </citation>
    <scope>NUCLEOTIDE SEQUENCE [LARGE SCALE GENOMIC DNA]</scope>
    <source>
        <strain evidence="11 12">M6</strain>
    </source>
</reference>
<feature type="region of interest" description="Disordered" evidence="9">
    <location>
        <begin position="537"/>
        <end position="558"/>
    </location>
</feature>
<dbReference type="SMART" id="SM00710">
    <property type="entry name" value="PbH1"/>
    <property type="match status" value="5"/>
</dbReference>
<keyword evidence="7" id="KW-0456">Lyase</keyword>
<proteinExistence type="inferred from homology"/>
<dbReference type="InterPro" id="IPR059226">
    <property type="entry name" value="Choice_anch_Q_dom"/>
</dbReference>
<gene>
    <name evidence="11" type="ORF">H3309_08405</name>
</gene>
<dbReference type="KEGG" id="sand:H3309_08405"/>
<dbReference type="GO" id="GO:0005576">
    <property type="term" value="C:extracellular region"/>
    <property type="evidence" value="ECO:0007669"/>
    <property type="project" value="UniProtKB-SubCell"/>
</dbReference>
<dbReference type="RefSeq" id="WP_182298377.1">
    <property type="nucleotide sequence ID" value="NZ_CP059851.1"/>
</dbReference>